<accession>A0A7L1CW91</accession>
<dbReference type="EMBL" id="VXBA01001239">
    <property type="protein sequence ID" value="NXM67816.1"/>
    <property type="molecule type" value="Genomic_DNA"/>
</dbReference>
<evidence type="ECO:0000313" key="3">
    <source>
        <dbReference type="Proteomes" id="UP000553648"/>
    </source>
</evidence>
<dbReference type="Proteomes" id="UP000553648">
    <property type="component" value="Unassembled WGS sequence"/>
</dbReference>
<proteinExistence type="predicted"/>
<evidence type="ECO:0000259" key="1">
    <source>
        <dbReference type="PROSITE" id="PS50188"/>
    </source>
</evidence>
<sequence>QALACPAVPIALPRPPEVLGVFLDYEGGRVAFFDAGRGLPIFSYPPTSFGGERLLPLLCLGKGGRFTLC</sequence>
<keyword evidence="3" id="KW-1185">Reference proteome</keyword>
<gene>
    <name evidence="2" type="primary">Trim17</name>
    <name evidence="2" type="ORF">SERLUN_R15513</name>
</gene>
<dbReference type="InterPro" id="IPR043136">
    <property type="entry name" value="B30.2/SPRY_sf"/>
</dbReference>
<reference evidence="2 3" key="1">
    <citation type="submission" date="2019-09" db="EMBL/GenBank/DDBJ databases">
        <title>Bird 10,000 Genomes (B10K) Project - Family phase.</title>
        <authorList>
            <person name="Zhang G."/>
        </authorList>
    </citation>
    <scope>NUCLEOTIDE SEQUENCE [LARGE SCALE GENOMIC DNA]</scope>
    <source>
        <strain evidence="2">B10K-DU-002-03</strain>
        <tissue evidence="2">Muscle</tissue>
    </source>
</reference>
<dbReference type="Gene3D" id="2.60.120.920">
    <property type="match status" value="1"/>
</dbReference>
<feature type="domain" description="B30.2/SPRY" evidence="1">
    <location>
        <begin position="1"/>
        <end position="69"/>
    </location>
</feature>
<organism evidence="2 3">
    <name type="scientific">Serilophus lunatus</name>
    <name type="common">silver-breasted broadbill</name>
    <dbReference type="NCBI Taxonomy" id="239386"/>
    <lineage>
        <taxon>Eukaryota</taxon>
        <taxon>Metazoa</taxon>
        <taxon>Chordata</taxon>
        <taxon>Craniata</taxon>
        <taxon>Vertebrata</taxon>
        <taxon>Euteleostomi</taxon>
        <taxon>Archelosauria</taxon>
        <taxon>Archosauria</taxon>
        <taxon>Dinosauria</taxon>
        <taxon>Saurischia</taxon>
        <taxon>Theropoda</taxon>
        <taxon>Coelurosauria</taxon>
        <taxon>Aves</taxon>
        <taxon>Neognathae</taxon>
        <taxon>Neoaves</taxon>
        <taxon>Telluraves</taxon>
        <taxon>Australaves</taxon>
        <taxon>Passeriformes</taxon>
        <taxon>Eurylaimidae</taxon>
        <taxon>Serilophus</taxon>
    </lineage>
</organism>
<dbReference type="PROSITE" id="PS50188">
    <property type="entry name" value="B302_SPRY"/>
    <property type="match status" value="1"/>
</dbReference>
<dbReference type="InterPro" id="IPR001870">
    <property type="entry name" value="B30.2/SPRY"/>
</dbReference>
<comment type="caution">
    <text evidence="2">The sequence shown here is derived from an EMBL/GenBank/DDBJ whole genome shotgun (WGS) entry which is preliminary data.</text>
</comment>
<dbReference type="GO" id="GO:0016874">
    <property type="term" value="F:ligase activity"/>
    <property type="evidence" value="ECO:0007669"/>
    <property type="project" value="UniProtKB-KW"/>
</dbReference>
<protein>
    <submittedName>
        <fullName evidence="2">TRI17 ligase</fullName>
    </submittedName>
</protein>
<dbReference type="SUPFAM" id="SSF49899">
    <property type="entry name" value="Concanavalin A-like lectins/glucanases"/>
    <property type="match status" value="1"/>
</dbReference>
<dbReference type="InterPro" id="IPR013320">
    <property type="entry name" value="ConA-like_dom_sf"/>
</dbReference>
<feature type="non-terminal residue" evidence="2">
    <location>
        <position position="69"/>
    </location>
</feature>
<feature type="non-terminal residue" evidence="2">
    <location>
        <position position="1"/>
    </location>
</feature>
<name>A0A7L1CW91_9PASS</name>
<evidence type="ECO:0000313" key="2">
    <source>
        <dbReference type="EMBL" id="NXM67816.1"/>
    </source>
</evidence>
<dbReference type="OrthoDB" id="6270329at2759"/>
<dbReference type="AlphaFoldDB" id="A0A7L1CW91"/>
<keyword evidence="2" id="KW-0436">Ligase</keyword>